<dbReference type="SUPFAM" id="SSF56954">
    <property type="entry name" value="Outer membrane efflux proteins (OEP)"/>
    <property type="match status" value="1"/>
</dbReference>
<comment type="subcellular location">
    <subcellularLocation>
        <location evidence="1">Cell outer membrane</location>
    </subcellularLocation>
</comment>
<organism evidence="9 10">
    <name type="scientific">Granulicella rosea</name>
    <dbReference type="NCBI Taxonomy" id="474952"/>
    <lineage>
        <taxon>Bacteria</taxon>
        <taxon>Pseudomonadati</taxon>
        <taxon>Acidobacteriota</taxon>
        <taxon>Terriglobia</taxon>
        <taxon>Terriglobales</taxon>
        <taxon>Acidobacteriaceae</taxon>
        <taxon>Granulicella</taxon>
    </lineage>
</organism>
<keyword evidence="4" id="KW-1134">Transmembrane beta strand</keyword>
<keyword evidence="3" id="KW-0813">Transport</keyword>
<proteinExistence type="inferred from homology"/>
<protein>
    <submittedName>
        <fullName evidence="9">Outer membrane protein TolC</fullName>
    </submittedName>
</protein>
<accession>A0A239L7U1</accession>
<dbReference type="Pfam" id="PF02321">
    <property type="entry name" value="OEP"/>
    <property type="match status" value="1"/>
</dbReference>
<evidence type="ECO:0000256" key="1">
    <source>
        <dbReference type="ARBA" id="ARBA00004442"/>
    </source>
</evidence>
<keyword evidence="5" id="KW-0812">Transmembrane</keyword>
<keyword evidence="6" id="KW-0472">Membrane</keyword>
<dbReference type="RefSeq" id="WP_089409504.1">
    <property type="nucleotide sequence ID" value="NZ_FZOU01000006.1"/>
</dbReference>
<sequence>MIEQVTARTAHSLLLLLTLAGALHAQSPATPPVITLDEAISLARANEPAFANAAAAARVARLDKSIAAAALLPSATYHNQILYTQPNGGTNQAGSTGSQSAPRFIANNAVHEYASQAVVSETFGLRQLTAVSRADAAAAVTAAELEIARRGLTATVVGLFYGSVAADRKLVVAERAADEANGFTSLTDKREDAREAAHADVVKAQLQQQQRQRDLADAKLAADKARLELAVLLLPDPRSPYTLSAPDTPPALATRDEVEAAAGKLNPELRSALASLRGASLDVRAAKAAYLPDLGLNFTYGIDAEQFATKGQDGVRNLGYSAAATIDIPVWDWLSTAHKVKQSEILRDAAKVTVTATQRRLIAELDESYAEAEAARDQLASLDLSVQTAGESLRLTRLRYTDGEATVLEVVDAQNSLTAAELARQDGRTRYQTARANLQLLTGTL</sequence>
<comment type="similarity">
    <text evidence="2">Belongs to the outer membrane factor (OMF) (TC 1.B.17) family.</text>
</comment>
<dbReference type="PANTHER" id="PTHR30026:SF20">
    <property type="entry name" value="OUTER MEMBRANE PROTEIN TOLC"/>
    <property type="match status" value="1"/>
</dbReference>
<dbReference type="PANTHER" id="PTHR30026">
    <property type="entry name" value="OUTER MEMBRANE PROTEIN TOLC"/>
    <property type="match status" value="1"/>
</dbReference>
<dbReference type="OrthoDB" id="109229at2"/>
<feature type="chain" id="PRO_5012218597" evidence="8">
    <location>
        <begin position="26"/>
        <end position="445"/>
    </location>
</feature>
<evidence type="ECO:0000256" key="5">
    <source>
        <dbReference type="ARBA" id="ARBA00022692"/>
    </source>
</evidence>
<dbReference type="Proteomes" id="UP000198356">
    <property type="component" value="Unassembled WGS sequence"/>
</dbReference>
<dbReference type="EMBL" id="FZOU01000006">
    <property type="protein sequence ID" value="SNT26521.1"/>
    <property type="molecule type" value="Genomic_DNA"/>
</dbReference>
<dbReference type="Gene3D" id="1.20.1600.10">
    <property type="entry name" value="Outer membrane efflux proteins (OEP)"/>
    <property type="match status" value="1"/>
</dbReference>
<dbReference type="GO" id="GO:1990281">
    <property type="term" value="C:efflux pump complex"/>
    <property type="evidence" value="ECO:0007669"/>
    <property type="project" value="TreeGrafter"/>
</dbReference>
<feature type="signal peptide" evidence="8">
    <location>
        <begin position="1"/>
        <end position="25"/>
    </location>
</feature>
<gene>
    <name evidence="9" type="ORF">SAMN05421770_106174</name>
</gene>
<dbReference type="GO" id="GO:0015562">
    <property type="term" value="F:efflux transmembrane transporter activity"/>
    <property type="evidence" value="ECO:0007669"/>
    <property type="project" value="InterPro"/>
</dbReference>
<evidence type="ECO:0000256" key="3">
    <source>
        <dbReference type="ARBA" id="ARBA00022448"/>
    </source>
</evidence>
<evidence type="ECO:0000256" key="7">
    <source>
        <dbReference type="ARBA" id="ARBA00023237"/>
    </source>
</evidence>
<dbReference type="AlphaFoldDB" id="A0A239L7U1"/>
<reference evidence="9 10" key="1">
    <citation type="submission" date="2017-06" db="EMBL/GenBank/DDBJ databases">
        <authorList>
            <person name="Kim H.J."/>
            <person name="Triplett B.A."/>
        </authorList>
    </citation>
    <scope>NUCLEOTIDE SEQUENCE [LARGE SCALE GENOMIC DNA]</scope>
    <source>
        <strain evidence="9 10">DSM 18704</strain>
    </source>
</reference>
<evidence type="ECO:0000313" key="10">
    <source>
        <dbReference type="Proteomes" id="UP000198356"/>
    </source>
</evidence>
<keyword evidence="7" id="KW-0998">Cell outer membrane</keyword>
<evidence type="ECO:0000313" key="9">
    <source>
        <dbReference type="EMBL" id="SNT26521.1"/>
    </source>
</evidence>
<dbReference type="GO" id="GO:0009279">
    <property type="term" value="C:cell outer membrane"/>
    <property type="evidence" value="ECO:0007669"/>
    <property type="project" value="UniProtKB-SubCell"/>
</dbReference>
<dbReference type="InterPro" id="IPR003423">
    <property type="entry name" value="OMP_efflux"/>
</dbReference>
<keyword evidence="10" id="KW-1185">Reference proteome</keyword>
<evidence type="ECO:0000256" key="8">
    <source>
        <dbReference type="SAM" id="SignalP"/>
    </source>
</evidence>
<evidence type="ECO:0000256" key="6">
    <source>
        <dbReference type="ARBA" id="ARBA00023136"/>
    </source>
</evidence>
<dbReference type="GO" id="GO:0015288">
    <property type="term" value="F:porin activity"/>
    <property type="evidence" value="ECO:0007669"/>
    <property type="project" value="TreeGrafter"/>
</dbReference>
<evidence type="ECO:0000256" key="2">
    <source>
        <dbReference type="ARBA" id="ARBA00007613"/>
    </source>
</evidence>
<keyword evidence="8" id="KW-0732">Signal</keyword>
<evidence type="ECO:0000256" key="4">
    <source>
        <dbReference type="ARBA" id="ARBA00022452"/>
    </source>
</evidence>
<name>A0A239L7U1_9BACT</name>
<dbReference type="InterPro" id="IPR051906">
    <property type="entry name" value="TolC-like"/>
</dbReference>